<protein>
    <submittedName>
        <fullName evidence="9">Uncharacterized protein</fullName>
    </submittedName>
</protein>
<dbReference type="STRING" id="157652.A0A371F3Q2"/>
<keyword evidence="3" id="KW-0540">Nuclease</keyword>
<dbReference type="Gene3D" id="3.10.10.10">
    <property type="entry name" value="HIV Type 1 Reverse Transcriptase, subunit A, domain 1"/>
    <property type="match status" value="1"/>
</dbReference>
<dbReference type="InterPro" id="IPR053134">
    <property type="entry name" value="RNA-dir_DNA_polymerase"/>
</dbReference>
<evidence type="ECO:0000256" key="4">
    <source>
        <dbReference type="ARBA" id="ARBA00022759"/>
    </source>
</evidence>
<keyword evidence="1" id="KW-0808">Transferase</keyword>
<evidence type="ECO:0000256" key="1">
    <source>
        <dbReference type="ARBA" id="ARBA00022679"/>
    </source>
</evidence>
<organism evidence="9 10">
    <name type="scientific">Mucuna pruriens</name>
    <name type="common">Velvet bean</name>
    <name type="synonym">Dolichos pruriens</name>
    <dbReference type="NCBI Taxonomy" id="157652"/>
    <lineage>
        <taxon>Eukaryota</taxon>
        <taxon>Viridiplantae</taxon>
        <taxon>Streptophyta</taxon>
        <taxon>Embryophyta</taxon>
        <taxon>Tracheophyta</taxon>
        <taxon>Spermatophyta</taxon>
        <taxon>Magnoliopsida</taxon>
        <taxon>eudicotyledons</taxon>
        <taxon>Gunneridae</taxon>
        <taxon>Pentapetalae</taxon>
        <taxon>rosids</taxon>
        <taxon>fabids</taxon>
        <taxon>Fabales</taxon>
        <taxon>Fabaceae</taxon>
        <taxon>Papilionoideae</taxon>
        <taxon>50 kb inversion clade</taxon>
        <taxon>NPAAA clade</taxon>
        <taxon>indigoferoid/millettioid clade</taxon>
        <taxon>Phaseoleae</taxon>
        <taxon>Mucuna</taxon>
    </lineage>
</organism>
<evidence type="ECO:0000259" key="7">
    <source>
        <dbReference type="Pfam" id="PF17917"/>
    </source>
</evidence>
<dbReference type="Gene3D" id="3.30.70.270">
    <property type="match status" value="2"/>
</dbReference>
<reference evidence="9" key="1">
    <citation type="submission" date="2018-05" db="EMBL/GenBank/DDBJ databases">
        <title>Draft genome of Mucuna pruriens seed.</title>
        <authorList>
            <person name="Nnadi N.E."/>
            <person name="Vos R."/>
            <person name="Hasami M.H."/>
            <person name="Devisetty U.K."/>
            <person name="Aguiy J.C."/>
        </authorList>
    </citation>
    <scope>NUCLEOTIDE SEQUENCE [LARGE SCALE GENOMIC DNA]</scope>
    <source>
        <strain evidence="9">JCA_2017</strain>
    </source>
</reference>
<comment type="caution">
    <text evidence="9">The sequence shown here is derived from an EMBL/GenBank/DDBJ whole genome shotgun (WGS) entry which is preliminary data.</text>
</comment>
<feature type="non-terminal residue" evidence="9">
    <location>
        <position position="1"/>
    </location>
</feature>
<dbReference type="InterPro" id="IPR043502">
    <property type="entry name" value="DNA/RNA_pol_sf"/>
</dbReference>
<dbReference type="AlphaFoldDB" id="A0A371F3Q2"/>
<dbReference type="PANTHER" id="PTHR24559">
    <property type="entry name" value="TRANSPOSON TY3-I GAG-POL POLYPROTEIN"/>
    <property type="match status" value="1"/>
</dbReference>
<dbReference type="InterPro" id="IPR043128">
    <property type="entry name" value="Rev_trsase/Diguanyl_cyclase"/>
</dbReference>
<dbReference type="OrthoDB" id="415724at2759"/>
<keyword evidence="4" id="KW-0255">Endonuclease</keyword>
<evidence type="ECO:0000256" key="5">
    <source>
        <dbReference type="ARBA" id="ARBA00022801"/>
    </source>
</evidence>
<dbReference type="GO" id="GO:0003964">
    <property type="term" value="F:RNA-directed DNA polymerase activity"/>
    <property type="evidence" value="ECO:0007669"/>
    <property type="project" value="UniProtKB-KW"/>
</dbReference>
<dbReference type="PANTHER" id="PTHR24559:SF444">
    <property type="entry name" value="REVERSE TRANSCRIPTASE DOMAIN-CONTAINING PROTEIN"/>
    <property type="match status" value="1"/>
</dbReference>
<evidence type="ECO:0000259" key="8">
    <source>
        <dbReference type="Pfam" id="PF24626"/>
    </source>
</evidence>
<dbReference type="Pfam" id="PF24626">
    <property type="entry name" value="SH3_Tf2-1"/>
    <property type="match status" value="1"/>
</dbReference>
<evidence type="ECO:0000313" key="9">
    <source>
        <dbReference type="EMBL" id="RDX72916.1"/>
    </source>
</evidence>
<sequence length="205" mass="24244">MTLRTSWSSKIDLRSGYHQFYVKFEDIPKSAFRTRYGHYEHMDMLFGVTNAPSLKTKEENLKHLRVVLQVLKDKQLYVKMSKCNFWLEEMLRHYLCSAKFEVFNDHKSLSYPFDQKELNMKQGRLLEYLKDFDFNLSYHLGESRVLGLESLPNHKKKVGKVAYQVALSSILAYLHNVFHVSQLRQYVFDPSHVIELDAILFVKAI</sequence>
<keyword evidence="2" id="KW-0548">Nucleotidyltransferase</keyword>
<feature type="domain" description="Reverse transcriptase RNase H-like" evidence="7">
    <location>
        <begin position="86"/>
        <end position="132"/>
    </location>
</feature>
<name>A0A371F3Q2_MUCPR</name>
<dbReference type="Proteomes" id="UP000257109">
    <property type="component" value="Unassembled WGS sequence"/>
</dbReference>
<proteinExistence type="predicted"/>
<evidence type="ECO:0000256" key="6">
    <source>
        <dbReference type="ARBA" id="ARBA00022918"/>
    </source>
</evidence>
<keyword evidence="10" id="KW-1185">Reference proteome</keyword>
<dbReference type="InterPro" id="IPR041373">
    <property type="entry name" value="RT_RNaseH"/>
</dbReference>
<dbReference type="Pfam" id="PF17917">
    <property type="entry name" value="RT_RNaseH"/>
    <property type="match status" value="1"/>
</dbReference>
<gene>
    <name evidence="9" type="ORF">CR513_47538</name>
</gene>
<dbReference type="GO" id="GO:0016787">
    <property type="term" value="F:hydrolase activity"/>
    <property type="evidence" value="ECO:0007669"/>
    <property type="project" value="UniProtKB-KW"/>
</dbReference>
<dbReference type="SUPFAM" id="SSF56672">
    <property type="entry name" value="DNA/RNA polymerases"/>
    <property type="match status" value="1"/>
</dbReference>
<keyword evidence="5" id="KW-0378">Hydrolase</keyword>
<accession>A0A371F3Q2</accession>
<feature type="domain" description="Tf2-1-like SH3-like" evidence="8">
    <location>
        <begin position="156"/>
        <end position="187"/>
    </location>
</feature>
<evidence type="ECO:0000256" key="3">
    <source>
        <dbReference type="ARBA" id="ARBA00022722"/>
    </source>
</evidence>
<dbReference type="GO" id="GO:0004519">
    <property type="term" value="F:endonuclease activity"/>
    <property type="evidence" value="ECO:0007669"/>
    <property type="project" value="UniProtKB-KW"/>
</dbReference>
<dbReference type="EMBL" id="QJKJ01010711">
    <property type="protein sequence ID" value="RDX72916.1"/>
    <property type="molecule type" value="Genomic_DNA"/>
</dbReference>
<evidence type="ECO:0000313" key="10">
    <source>
        <dbReference type="Proteomes" id="UP000257109"/>
    </source>
</evidence>
<keyword evidence="6" id="KW-0695">RNA-directed DNA polymerase</keyword>
<evidence type="ECO:0000256" key="2">
    <source>
        <dbReference type="ARBA" id="ARBA00022695"/>
    </source>
</evidence>
<dbReference type="InterPro" id="IPR056924">
    <property type="entry name" value="SH3_Tf2-1"/>
</dbReference>